<comment type="caution">
    <text evidence="2">The sequence shown here is derived from an EMBL/GenBank/DDBJ whole genome shotgun (WGS) entry which is preliminary data.</text>
</comment>
<dbReference type="PANTHER" id="PTHR24020:SF87">
    <property type="entry name" value="COLLAGEN ALPHA-1(VI) CHAIN-LIKE"/>
    <property type="match status" value="1"/>
</dbReference>
<evidence type="ECO:0000313" key="3">
    <source>
        <dbReference type="Proteomes" id="UP001595846"/>
    </source>
</evidence>
<dbReference type="PANTHER" id="PTHR24020">
    <property type="entry name" value="COLLAGEN ALPHA"/>
    <property type="match status" value="1"/>
</dbReference>
<protein>
    <submittedName>
        <fullName evidence="2">VWA domain-containing protein</fullName>
    </submittedName>
</protein>
<sequence length="484" mass="51106">MTNDGINLTRRKILGSIAAVGAAGAGAGLGTTAYFSDGESFDDNTVSAGELDLLLDYQVTYHGGPGRLDAIEAMGYDDVEDLGDGHYLLEEVPDTGEIEDWDEYVLENGFCAPDAREQLINGDEVAPIHLSDVKPGDSGCLTTSLHLCDNPSYVWLDGELTVNDDNGLTDPESEVDDTGGEGEGELADAIQTRVWYDENCDCELDQEGTGEPVDVCLVLDRSGSMAGSMGGMRDAAKGLVDELDESVANVGLVSYSTSATLDQGLTSTHADVKSAVDGLSANGQTHITDGVETAQDELENGANARSGARKIMVVMSDGEHNQAGDPIVAADLAKDAGTEVFTVAFGDANEYTLQSMASDPWDAHFFEAADEDELIEVFGEIGQVIAGERLIFEGSLAELMSLLSTDSGIPLDGDRETNYAEIENGSADDGVDDGREPFQPGQTHCIGLSWELPIDVGNEVQSDTVGFDVGFYAEQARHNDGAGV</sequence>
<dbReference type="Gene3D" id="3.40.50.410">
    <property type="entry name" value="von Willebrand factor, type A domain"/>
    <property type="match status" value="1"/>
</dbReference>
<evidence type="ECO:0000259" key="1">
    <source>
        <dbReference type="PROSITE" id="PS50234"/>
    </source>
</evidence>
<accession>A0ABD5NRB8</accession>
<dbReference type="SMART" id="SM00327">
    <property type="entry name" value="VWA"/>
    <property type="match status" value="1"/>
</dbReference>
<dbReference type="InterPro" id="IPR023833">
    <property type="entry name" value="Signal_pept_SipW-depend-type"/>
</dbReference>
<feature type="domain" description="VWFA" evidence="1">
    <location>
        <begin position="214"/>
        <end position="381"/>
    </location>
</feature>
<dbReference type="GeneID" id="73902186"/>
<proteinExistence type="predicted"/>
<keyword evidence="3" id="KW-1185">Reference proteome</keyword>
<dbReference type="Pfam" id="PF00092">
    <property type="entry name" value="VWA"/>
    <property type="match status" value="1"/>
</dbReference>
<organism evidence="2 3">
    <name type="scientific">Halovivax cerinus</name>
    <dbReference type="NCBI Taxonomy" id="1487865"/>
    <lineage>
        <taxon>Archaea</taxon>
        <taxon>Methanobacteriati</taxon>
        <taxon>Methanobacteriota</taxon>
        <taxon>Stenosarchaea group</taxon>
        <taxon>Halobacteria</taxon>
        <taxon>Halobacteriales</taxon>
        <taxon>Natrialbaceae</taxon>
        <taxon>Halovivax</taxon>
    </lineage>
</organism>
<dbReference type="PROSITE" id="PS50234">
    <property type="entry name" value="VWFA"/>
    <property type="match status" value="1"/>
</dbReference>
<dbReference type="EMBL" id="JBHSAQ010000013">
    <property type="protein sequence ID" value="MFC3959561.1"/>
    <property type="molecule type" value="Genomic_DNA"/>
</dbReference>
<dbReference type="SUPFAM" id="SSF53300">
    <property type="entry name" value="vWA-like"/>
    <property type="match status" value="1"/>
</dbReference>
<dbReference type="PROSITE" id="PS51318">
    <property type="entry name" value="TAT"/>
    <property type="match status" value="1"/>
</dbReference>
<dbReference type="CDD" id="cd01450">
    <property type="entry name" value="vWFA_subfamily_ECM"/>
    <property type="match status" value="1"/>
</dbReference>
<dbReference type="RefSeq" id="WP_256533073.1">
    <property type="nucleotide sequence ID" value="NZ_CP101824.1"/>
</dbReference>
<dbReference type="Proteomes" id="UP001595846">
    <property type="component" value="Unassembled WGS sequence"/>
</dbReference>
<evidence type="ECO:0000313" key="2">
    <source>
        <dbReference type="EMBL" id="MFC3959561.1"/>
    </source>
</evidence>
<dbReference type="InterPro" id="IPR036465">
    <property type="entry name" value="vWFA_dom_sf"/>
</dbReference>
<name>A0ABD5NRB8_9EURY</name>
<dbReference type="InterPro" id="IPR006311">
    <property type="entry name" value="TAT_signal"/>
</dbReference>
<reference evidence="2 3" key="1">
    <citation type="journal article" date="2019" name="Int. J. Syst. Evol. Microbiol.">
        <title>The Global Catalogue of Microorganisms (GCM) 10K type strain sequencing project: providing services to taxonomists for standard genome sequencing and annotation.</title>
        <authorList>
            <consortium name="The Broad Institute Genomics Platform"/>
            <consortium name="The Broad Institute Genome Sequencing Center for Infectious Disease"/>
            <person name="Wu L."/>
            <person name="Ma J."/>
        </authorList>
    </citation>
    <scope>NUCLEOTIDE SEQUENCE [LARGE SCALE GENOMIC DNA]</scope>
    <source>
        <strain evidence="2 3">IBRC-M 10256</strain>
    </source>
</reference>
<gene>
    <name evidence="2" type="ORF">ACFOUR_14455</name>
</gene>
<dbReference type="InterPro" id="IPR002035">
    <property type="entry name" value="VWF_A"/>
</dbReference>
<dbReference type="NCBIfam" id="TIGR04088">
    <property type="entry name" value="cognate_SipW"/>
    <property type="match status" value="1"/>
</dbReference>
<dbReference type="AlphaFoldDB" id="A0ABD5NRB8"/>
<dbReference type="InterPro" id="IPR050525">
    <property type="entry name" value="ECM_Assembly_Org"/>
</dbReference>